<feature type="transmembrane region" description="Helical" evidence="3">
    <location>
        <begin position="760"/>
        <end position="784"/>
    </location>
</feature>
<evidence type="ECO:0000256" key="2">
    <source>
        <dbReference type="SAM" id="MobiDB-lite"/>
    </source>
</evidence>
<feature type="coiled-coil region" evidence="1">
    <location>
        <begin position="518"/>
        <end position="545"/>
    </location>
</feature>
<keyword evidence="6" id="KW-1185">Reference proteome</keyword>
<dbReference type="EMBL" id="CVRI01000067">
    <property type="protein sequence ID" value="CRL06696.1"/>
    <property type="molecule type" value="Genomic_DNA"/>
</dbReference>
<keyword evidence="3" id="KW-0812">Transmembrane</keyword>
<feature type="region of interest" description="Disordered" evidence="2">
    <location>
        <begin position="685"/>
        <end position="715"/>
    </location>
</feature>
<keyword evidence="3" id="KW-1133">Transmembrane helix</keyword>
<feature type="compositionally biased region" description="Acidic residues" evidence="2">
    <location>
        <begin position="702"/>
        <end position="712"/>
    </location>
</feature>
<dbReference type="SUPFAM" id="SSF49879">
    <property type="entry name" value="SMAD/FHA domain"/>
    <property type="match status" value="1"/>
</dbReference>
<keyword evidence="3" id="KW-0472">Membrane</keyword>
<feature type="coiled-coil region" evidence="1">
    <location>
        <begin position="311"/>
        <end position="356"/>
    </location>
</feature>
<accession>A0A1J1J2U4</accession>
<proteinExistence type="predicted"/>
<dbReference type="InterPro" id="IPR000253">
    <property type="entry name" value="FHA_dom"/>
</dbReference>
<dbReference type="STRING" id="568069.A0A1J1J2U4"/>
<protein>
    <submittedName>
        <fullName evidence="5">CLUMA_CG019598, isoform A</fullName>
    </submittedName>
</protein>
<dbReference type="Pfam" id="PF00498">
    <property type="entry name" value="FHA"/>
    <property type="match status" value="1"/>
</dbReference>
<dbReference type="PANTHER" id="PTHR15715">
    <property type="entry name" value="CENTROSOMAL PROTEIN OF 170 KDA"/>
    <property type="match status" value="1"/>
</dbReference>
<dbReference type="OrthoDB" id="687730at2759"/>
<dbReference type="Proteomes" id="UP000183832">
    <property type="component" value="Unassembled WGS sequence"/>
</dbReference>
<feature type="coiled-coil region" evidence="1">
    <location>
        <begin position="396"/>
        <end position="430"/>
    </location>
</feature>
<feature type="coiled-coil region" evidence="1">
    <location>
        <begin position="580"/>
        <end position="621"/>
    </location>
</feature>
<dbReference type="InterPro" id="IPR008984">
    <property type="entry name" value="SMAD_FHA_dom_sf"/>
</dbReference>
<name>A0A1J1J2U4_9DIPT</name>
<evidence type="ECO:0000256" key="1">
    <source>
        <dbReference type="SAM" id="Coils"/>
    </source>
</evidence>
<organism evidence="5 6">
    <name type="scientific">Clunio marinus</name>
    <dbReference type="NCBI Taxonomy" id="568069"/>
    <lineage>
        <taxon>Eukaryota</taxon>
        <taxon>Metazoa</taxon>
        <taxon>Ecdysozoa</taxon>
        <taxon>Arthropoda</taxon>
        <taxon>Hexapoda</taxon>
        <taxon>Insecta</taxon>
        <taxon>Pterygota</taxon>
        <taxon>Neoptera</taxon>
        <taxon>Endopterygota</taxon>
        <taxon>Diptera</taxon>
        <taxon>Nematocera</taxon>
        <taxon>Chironomoidea</taxon>
        <taxon>Chironomidae</taxon>
        <taxon>Clunio</taxon>
    </lineage>
</organism>
<dbReference type="AlphaFoldDB" id="A0A1J1J2U4"/>
<dbReference type="PANTHER" id="PTHR15715:SF37">
    <property type="entry name" value="LD47843P"/>
    <property type="match status" value="1"/>
</dbReference>
<dbReference type="PROSITE" id="PS50006">
    <property type="entry name" value="FHA_DOMAIN"/>
    <property type="match status" value="1"/>
</dbReference>
<gene>
    <name evidence="5" type="ORF">CLUMA_CG019598</name>
</gene>
<sequence length="785" mass="89327">MVIIKRDDHISYINSTGVIKMPITPANDNISSQPPGNGGTTIPPINNISQQMNQTAAISTIKRDSSLQQLQQLQQYTQQQSQELSSLSPTLVKAQLICRPNSHPFPSRTLLLEPKKPMKIGRAIARTKASDNNAIFDCKVLSRNHAELWYDDGKFFLKDTGSSNGTFINNTRLSQTCQTSEPFEVSSGDIVQFGVDVMENSRKETHGCIVATLKLFLPDGRETKASQSTLAGASNTKIPQVDLYRLNQYIQEAIQREQSLESKLLNIQKKIDLVRSASSASWQALVDEDRLLSRIDMLEKKLLCFSKTLTEDKLREEIMKLQNEKMLYQTSAKQALKKVYNERMEAIQKLSTLENALCSTEDECSLLRDQLDKTQTHSQEATQRLDAIQTQMDVKVNDYEEKMYKKETELKSLNSELNDLQDKLGSFKLQNEIGDYENSQLVTNWLLKSDIKNIDGSDDIIKAICADDVTIKDEESILLAPTITSSQETLQQQQPCDDNQNNMNNRMISNVNVADVTSEKIRVNLKQLLALYAKLKRQLVEFMEAKANEQSSYKAKCDEMSSELMALKLELESRPTLEDFDGKNQQCNDLRLELSNLTEQMSLNEKLLEQHQKELIEARKNRFDEMKHLEEREMQTEAVSESTKELSEVVAQDECNTSSSSSVLSQESLSSVRIANSQTKSSIKIPQSIEVPDGVQQNVNNDDNDDDDDDDTLNNHPKVLYEDELIVFKEKCTNLTAENVRLLLEVRELRTNISHFHNSWLHNFVLKYIVPVMIVFVAYIFYLLK</sequence>
<reference evidence="5 6" key="1">
    <citation type="submission" date="2015-04" db="EMBL/GenBank/DDBJ databases">
        <authorList>
            <person name="Syromyatnikov M.Y."/>
            <person name="Popov V.N."/>
        </authorList>
    </citation>
    <scope>NUCLEOTIDE SEQUENCE [LARGE SCALE GENOMIC DNA]</scope>
</reference>
<dbReference type="CDD" id="cd21911">
    <property type="entry name" value="CC1_SLMAP"/>
    <property type="match status" value="1"/>
</dbReference>
<dbReference type="InterPro" id="IPR051176">
    <property type="entry name" value="Cent_Immune-Sig_Mod"/>
</dbReference>
<dbReference type="SMART" id="SM00240">
    <property type="entry name" value="FHA"/>
    <property type="match status" value="1"/>
</dbReference>
<keyword evidence="1" id="KW-0175">Coiled coil</keyword>
<feature type="domain" description="FHA" evidence="4">
    <location>
        <begin position="118"/>
        <end position="173"/>
    </location>
</feature>
<evidence type="ECO:0000259" key="4">
    <source>
        <dbReference type="PROSITE" id="PS50006"/>
    </source>
</evidence>
<dbReference type="CDD" id="cd22679">
    <property type="entry name" value="FHA_SLMAP"/>
    <property type="match status" value="1"/>
</dbReference>
<evidence type="ECO:0000313" key="5">
    <source>
        <dbReference type="EMBL" id="CRL06696.1"/>
    </source>
</evidence>
<evidence type="ECO:0000256" key="3">
    <source>
        <dbReference type="SAM" id="Phobius"/>
    </source>
</evidence>
<dbReference type="Gene3D" id="2.60.200.20">
    <property type="match status" value="1"/>
</dbReference>
<evidence type="ECO:0000313" key="6">
    <source>
        <dbReference type="Proteomes" id="UP000183832"/>
    </source>
</evidence>